<reference evidence="4 5" key="1">
    <citation type="submission" date="2014-12" db="EMBL/GenBank/DDBJ databases">
        <title>Complete genome sequence of Streptomyces vietnamensis strain GIMV4.0001, a genetic manipulable producer of the benzoisochromanequinone antibiotic granaticin.</title>
        <authorList>
            <person name="Deng M.R."/>
            <person name="Guo J."/>
            <person name="Ma L.Y."/>
            <person name="Feng G.D."/>
            <person name="Mo C.Y."/>
            <person name="Zhu H.H."/>
        </authorList>
    </citation>
    <scope>NUCLEOTIDE SEQUENCE [LARGE SCALE GENOMIC DNA]</scope>
    <source>
        <strain evidence="5">GIMV4.0001</strain>
    </source>
</reference>
<evidence type="ECO:0000313" key="4">
    <source>
        <dbReference type="EMBL" id="AJF68121.1"/>
    </source>
</evidence>
<evidence type="ECO:0000256" key="1">
    <source>
        <dbReference type="ARBA" id="ARBA00022679"/>
    </source>
</evidence>
<dbReference type="PROSITE" id="PS51186">
    <property type="entry name" value="GNAT"/>
    <property type="match status" value="1"/>
</dbReference>
<keyword evidence="1" id="KW-0808">Transferase</keyword>
<dbReference type="AlphaFoldDB" id="A0A0B5I6B3"/>
<dbReference type="InterPro" id="IPR016181">
    <property type="entry name" value="Acyl_CoA_acyltransferase"/>
</dbReference>
<dbReference type="PANTHER" id="PTHR43877">
    <property type="entry name" value="AMINOALKYLPHOSPHONATE N-ACETYLTRANSFERASE-RELATED-RELATED"/>
    <property type="match status" value="1"/>
</dbReference>
<dbReference type="InterPro" id="IPR000182">
    <property type="entry name" value="GNAT_dom"/>
</dbReference>
<accession>A0A0B5I6B3</accession>
<organism evidence="4 5">
    <name type="scientific">Streptomyces vietnamensis</name>
    <dbReference type="NCBI Taxonomy" id="362257"/>
    <lineage>
        <taxon>Bacteria</taxon>
        <taxon>Bacillati</taxon>
        <taxon>Actinomycetota</taxon>
        <taxon>Actinomycetes</taxon>
        <taxon>Kitasatosporales</taxon>
        <taxon>Streptomycetaceae</taxon>
        <taxon>Streptomyces</taxon>
    </lineage>
</organism>
<dbReference type="SUPFAM" id="SSF55729">
    <property type="entry name" value="Acyl-CoA N-acyltransferases (Nat)"/>
    <property type="match status" value="1"/>
</dbReference>
<dbReference type="KEGG" id="svt:SVTN_30930"/>
<dbReference type="CDD" id="cd04301">
    <property type="entry name" value="NAT_SF"/>
    <property type="match status" value="1"/>
</dbReference>
<dbReference type="Pfam" id="PF00583">
    <property type="entry name" value="Acetyltransf_1"/>
    <property type="match status" value="1"/>
</dbReference>
<dbReference type="STRING" id="362257.SVTN_30930"/>
<evidence type="ECO:0000256" key="2">
    <source>
        <dbReference type="ARBA" id="ARBA00023315"/>
    </source>
</evidence>
<proteinExistence type="predicted"/>
<gene>
    <name evidence="4" type="ORF">SVTN_30930</name>
</gene>
<dbReference type="HOGENOM" id="CLU_013985_18_2_11"/>
<dbReference type="Proteomes" id="UP000031774">
    <property type="component" value="Chromosome"/>
</dbReference>
<evidence type="ECO:0000313" key="5">
    <source>
        <dbReference type="Proteomes" id="UP000031774"/>
    </source>
</evidence>
<dbReference type="Gene3D" id="3.40.630.30">
    <property type="match status" value="1"/>
</dbReference>
<dbReference type="RefSeq" id="WP_041132048.1">
    <property type="nucleotide sequence ID" value="NZ_CP010407.1"/>
</dbReference>
<keyword evidence="2" id="KW-0012">Acyltransferase</keyword>
<dbReference type="EMBL" id="CP010407">
    <property type="protein sequence ID" value="AJF68121.1"/>
    <property type="molecule type" value="Genomic_DNA"/>
</dbReference>
<feature type="domain" description="N-acetyltransferase" evidence="3">
    <location>
        <begin position="1"/>
        <end position="168"/>
    </location>
</feature>
<keyword evidence="5" id="KW-1185">Reference proteome</keyword>
<dbReference type="InterPro" id="IPR050832">
    <property type="entry name" value="Bact_Acetyltransf"/>
</dbReference>
<evidence type="ECO:0000259" key="3">
    <source>
        <dbReference type="PROSITE" id="PS51186"/>
    </source>
</evidence>
<sequence length="173" mass="18819">MPIREALPEDAAALAAVHVLSWRAAYRDLLPGPYLDALSTEERAGTWRTRLTAPDRPTVLVATGDEGRLVAFSCFRPWPDDGEFAPGSTAELAALYALPEVWGTGVGRALTEASTEAMGAAGFRAAALWVFAGNTRGRRFYEAGGWRPDGTAVREETGGRVLEELRYRRELLP</sequence>
<name>A0A0B5I6B3_9ACTN</name>
<dbReference type="GO" id="GO:0016747">
    <property type="term" value="F:acyltransferase activity, transferring groups other than amino-acyl groups"/>
    <property type="evidence" value="ECO:0007669"/>
    <property type="project" value="InterPro"/>
</dbReference>
<protein>
    <recommendedName>
        <fullName evidence="3">N-acetyltransferase domain-containing protein</fullName>
    </recommendedName>
</protein>